<keyword evidence="2" id="KW-1185">Reference proteome</keyword>
<reference evidence="1" key="1">
    <citation type="submission" date="2023-06" db="EMBL/GenBank/DDBJ databases">
        <authorList>
            <consortium name="Lawrence Berkeley National Laboratory"/>
            <person name="Ahrendt S."/>
            <person name="Sahu N."/>
            <person name="Indic B."/>
            <person name="Wong-Bajracharya J."/>
            <person name="Merenyi Z."/>
            <person name="Ke H.-M."/>
            <person name="Monk M."/>
            <person name="Kocsube S."/>
            <person name="Drula E."/>
            <person name="Lipzen A."/>
            <person name="Balint B."/>
            <person name="Henrissat B."/>
            <person name="Andreopoulos B."/>
            <person name="Martin F.M."/>
            <person name="Harder C.B."/>
            <person name="Rigling D."/>
            <person name="Ford K.L."/>
            <person name="Foster G.D."/>
            <person name="Pangilinan J."/>
            <person name="Papanicolaou A."/>
            <person name="Barry K."/>
            <person name="LaButti K."/>
            <person name="Viragh M."/>
            <person name="Koriabine M."/>
            <person name="Yan M."/>
            <person name="Riley R."/>
            <person name="Champramary S."/>
            <person name="Plett K.L."/>
            <person name="Tsai I.J."/>
            <person name="Slot J."/>
            <person name="Sipos G."/>
            <person name="Plett J."/>
            <person name="Nagy L.G."/>
            <person name="Grigoriev I.V."/>
        </authorList>
    </citation>
    <scope>NUCLEOTIDE SEQUENCE</scope>
    <source>
        <strain evidence="1">ICMP 16352</strain>
    </source>
</reference>
<evidence type="ECO:0000313" key="1">
    <source>
        <dbReference type="EMBL" id="KAK0472894.1"/>
    </source>
</evidence>
<protein>
    <submittedName>
        <fullName evidence="1">Uncharacterized protein</fullName>
    </submittedName>
</protein>
<gene>
    <name evidence="1" type="ORF">IW261DRAFT_1570508</name>
</gene>
<comment type="caution">
    <text evidence="1">The sequence shown here is derived from an EMBL/GenBank/DDBJ whole genome shotgun (WGS) entry which is preliminary data.</text>
</comment>
<organism evidence="1 2">
    <name type="scientific">Armillaria novae-zelandiae</name>
    <dbReference type="NCBI Taxonomy" id="153914"/>
    <lineage>
        <taxon>Eukaryota</taxon>
        <taxon>Fungi</taxon>
        <taxon>Dikarya</taxon>
        <taxon>Basidiomycota</taxon>
        <taxon>Agaricomycotina</taxon>
        <taxon>Agaricomycetes</taxon>
        <taxon>Agaricomycetidae</taxon>
        <taxon>Agaricales</taxon>
        <taxon>Marasmiineae</taxon>
        <taxon>Physalacriaceae</taxon>
        <taxon>Armillaria</taxon>
    </lineage>
</organism>
<name>A0AA39NWJ4_9AGAR</name>
<dbReference type="EMBL" id="JAUEPR010000037">
    <property type="protein sequence ID" value="KAK0472894.1"/>
    <property type="molecule type" value="Genomic_DNA"/>
</dbReference>
<dbReference type="Proteomes" id="UP001175227">
    <property type="component" value="Unassembled WGS sequence"/>
</dbReference>
<accession>A0AA39NWJ4</accession>
<evidence type="ECO:0000313" key="2">
    <source>
        <dbReference type="Proteomes" id="UP001175227"/>
    </source>
</evidence>
<sequence length="242" mass="27064">MPVFTANEKRGVHPGACHSFSTSITQNLEQLDSKIIDSSFALFGDHGEVKILASKANKKSIAQEKRVWSMEVQPRTGTRDTTLTKIAANDHGRCRAAWFDFAGKRPSTDGNGSIILMVLMCTLDVCDATKSWHCYCSFMRTSCSFENSHSIVDATHQYRHRHDVGLPPNPESCQVSEIHSAELTIPSQPRKFAVRIRSRVCSPHASVDESGADFESVETHLPFFLSLQTGFDWRQFTRRTAS</sequence>
<proteinExistence type="predicted"/>
<dbReference type="AlphaFoldDB" id="A0AA39NWJ4"/>